<dbReference type="EMBL" id="JRPR02000014">
    <property type="protein sequence ID" value="TLD94901.1"/>
    <property type="molecule type" value="Genomic_DNA"/>
</dbReference>
<evidence type="ECO:0000313" key="4">
    <source>
        <dbReference type="Proteomes" id="UP000029733"/>
    </source>
</evidence>
<name>A0A4U8T5S9_9HELI</name>
<feature type="transmembrane region" description="Helical" evidence="1">
    <location>
        <begin position="123"/>
        <end position="143"/>
    </location>
</feature>
<accession>A0A4U8T5S9</accession>
<organism evidence="3 4">
    <name type="scientific">Helicobacter jaachi</name>
    <dbReference type="NCBI Taxonomy" id="1677920"/>
    <lineage>
        <taxon>Bacteria</taxon>
        <taxon>Pseudomonadati</taxon>
        <taxon>Campylobacterota</taxon>
        <taxon>Epsilonproteobacteria</taxon>
        <taxon>Campylobacterales</taxon>
        <taxon>Helicobacteraceae</taxon>
        <taxon>Helicobacter</taxon>
    </lineage>
</organism>
<feature type="transmembrane region" description="Helical" evidence="1">
    <location>
        <begin position="97"/>
        <end position="116"/>
    </location>
</feature>
<evidence type="ECO:0000313" key="3">
    <source>
        <dbReference type="EMBL" id="TLD94901.1"/>
    </source>
</evidence>
<dbReference type="Pfam" id="PF00884">
    <property type="entry name" value="Sulfatase"/>
    <property type="match status" value="1"/>
</dbReference>
<feature type="transmembrane region" description="Helical" evidence="1">
    <location>
        <begin position="48"/>
        <end position="66"/>
    </location>
</feature>
<dbReference type="SUPFAM" id="SSF53649">
    <property type="entry name" value="Alkaline phosphatase-like"/>
    <property type="match status" value="1"/>
</dbReference>
<comment type="caution">
    <text evidence="3">The sequence shown here is derived from an EMBL/GenBank/DDBJ whole genome shotgun (WGS) entry which is preliminary data.</text>
</comment>
<feature type="transmembrane region" description="Helical" evidence="1">
    <location>
        <begin position="20"/>
        <end position="41"/>
    </location>
</feature>
<dbReference type="RefSeq" id="WP_153227281.1">
    <property type="nucleotide sequence ID" value="NZ_JRPR02000014.1"/>
</dbReference>
<dbReference type="AlphaFoldDB" id="A0A4U8T5S9"/>
<keyword evidence="1" id="KW-0812">Transmembrane</keyword>
<reference evidence="3 4" key="1">
    <citation type="journal article" date="2014" name="Genome Announc.">
        <title>Draft genome sequences of eight enterohepatic helicobacter species isolated from both laboratory and wild rodents.</title>
        <authorList>
            <person name="Sheh A."/>
            <person name="Shen Z."/>
            <person name="Fox J.G."/>
        </authorList>
    </citation>
    <scope>NUCLEOTIDE SEQUENCE [LARGE SCALE GENOMIC DNA]</scope>
    <source>
        <strain evidence="3 4">MIT 09-6949</strain>
    </source>
</reference>
<sequence>AIYSSDVSQFDVSQTYQTLSALFGICLFLCLITIYITSFFYHTRLLKLGSYGVSVILCIGLVYTFVLDYNVITGESYPQMDNFVFKNPLVGNGWNKYVDLLVGILSCIIVLLLMFYSHFLKRVTQVVLASIVVVSLLSLQSAYAQRNDILARAKTPSNQIQAAHDDIQKYLPPFHHQLTAFSKTEQNIIVLLFDGFSGSHLQIVFQQFPEFEKKFNGFIYYPNTVSLDGNTSITAHTILTGFKTSAFNQRNGSIEDFRKNASKELKNTYIDFRNAGFDVQSYGMPHLEPDKDLGEGISIYPTNWIFSSNMDYSLYYEKMLGMSSQLQLLRSQNRPIGELTSLGLFYFAPYVFRHRIYAPRYSTVSGIEFADYAWIFATDKMKNISFLSGINTTSQLPSIVRNLNTSAKGKTFKYIHTLYTHYPFVLDSRTCVPSQTRSTQLPKQYVPFLEYPNHYDNEICAIKQAMILIDYLKKESIYDNTMIILVSDHSYNDLPAHNMPYQQSYGNAPNPLLMIKEFNANKPLQVDSRLMSNADVYGILCDTLQTCVGGGGMIFVKTTLKVERLSTPKTFNGRMKFKDAKTSILKRYG</sequence>
<evidence type="ECO:0000256" key="1">
    <source>
        <dbReference type="SAM" id="Phobius"/>
    </source>
</evidence>
<keyword evidence="1" id="KW-0472">Membrane</keyword>
<dbReference type="Proteomes" id="UP000029733">
    <property type="component" value="Unassembled WGS sequence"/>
</dbReference>
<dbReference type="InterPro" id="IPR000917">
    <property type="entry name" value="Sulfatase_N"/>
</dbReference>
<dbReference type="Gene3D" id="3.40.720.10">
    <property type="entry name" value="Alkaline Phosphatase, subunit A"/>
    <property type="match status" value="1"/>
</dbReference>
<proteinExistence type="predicted"/>
<feature type="domain" description="Sulfatase N-terminal" evidence="2">
    <location>
        <begin position="186"/>
        <end position="537"/>
    </location>
</feature>
<protein>
    <recommendedName>
        <fullName evidence="2">Sulfatase N-terminal domain-containing protein</fullName>
    </recommendedName>
</protein>
<keyword evidence="1" id="KW-1133">Transmembrane helix</keyword>
<evidence type="ECO:0000259" key="2">
    <source>
        <dbReference type="Pfam" id="PF00884"/>
    </source>
</evidence>
<gene>
    <name evidence="3" type="ORF">LS71_008990</name>
</gene>
<dbReference type="OrthoDB" id="5322086at2"/>
<feature type="non-terminal residue" evidence="3">
    <location>
        <position position="1"/>
    </location>
</feature>
<keyword evidence="4" id="KW-1185">Reference proteome</keyword>
<dbReference type="InterPro" id="IPR017850">
    <property type="entry name" value="Alkaline_phosphatase_core_sf"/>
</dbReference>